<dbReference type="EMBL" id="BRYB01000433">
    <property type="protein sequence ID" value="GMI29969.1"/>
    <property type="molecule type" value="Genomic_DNA"/>
</dbReference>
<accession>A0ABQ6MNT4</accession>
<dbReference type="Pfam" id="PF01753">
    <property type="entry name" value="zf-MYND"/>
    <property type="match status" value="1"/>
</dbReference>
<dbReference type="SUPFAM" id="SSF144232">
    <property type="entry name" value="HIT/MYND zinc finger-like"/>
    <property type="match status" value="1"/>
</dbReference>
<dbReference type="PANTHER" id="PTHR12197">
    <property type="entry name" value="HISTONE-LYSINE N-METHYLTRANSFERASE SMYD"/>
    <property type="match status" value="1"/>
</dbReference>
<keyword evidence="8" id="KW-1185">Reference proteome</keyword>
<dbReference type="Gene3D" id="2.170.270.10">
    <property type="entry name" value="SET domain"/>
    <property type="match status" value="1"/>
</dbReference>
<dbReference type="InterPro" id="IPR002893">
    <property type="entry name" value="Znf_MYND"/>
</dbReference>
<keyword evidence="1" id="KW-0479">Metal-binding</keyword>
<keyword evidence="3" id="KW-0862">Zinc</keyword>
<comment type="caution">
    <text evidence="7">The sequence shown here is derived from an EMBL/GenBank/DDBJ whole genome shotgun (WGS) entry which is preliminary data.</text>
</comment>
<dbReference type="InterPro" id="IPR046341">
    <property type="entry name" value="SET_dom_sf"/>
</dbReference>
<dbReference type="InterPro" id="IPR050869">
    <property type="entry name" value="H3K4_H4K5_MeTrfase"/>
</dbReference>
<dbReference type="PROSITE" id="PS50280">
    <property type="entry name" value="SET"/>
    <property type="match status" value="1"/>
</dbReference>
<reference evidence="7 8" key="1">
    <citation type="journal article" date="2023" name="Commun. Biol.">
        <title>Genome analysis of Parmales, the sister group of diatoms, reveals the evolutionary specialization of diatoms from phago-mixotrophs to photoautotrophs.</title>
        <authorList>
            <person name="Ban H."/>
            <person name="Sato S."/>
            <person name="Yoshikawa S."/>
            <person name="Yamada K."/>
            <person name="Nakamura Y."/>
            <person name="Ichinomiya M."/>
            <person name="Sato N."/>
            <person name="Blanc-Mathieu R."/>
            <person name="Endo H."/>
            <person name="Kuwata A."/>
            <person name="Ogata H."/>
        </authorList>
    </citation>
    <scope>NUCLEOTIDE SEQUENCE [LARGE SCALE GENOMIC DNA]</scope>
</reference>
<organism evidence="7 8">
    <name type="scientific">Tetraparma gracilis</name>
    <dbReference type="NCBI Taxonomy" id="2962635"/>
    <lineage>
        <taxon>Eukaryota</taxon>
        <taxon>Sar</taxon>
        <taxon>Stramenopiles</taxon>
        <taxon>Ochrophyta</taxon>
        <taxon>Bolidophyceae</taxon>
        <taxon>Parmales</taxon>
        <taxon>Triparmaceae</taxon>
        <taxon>Tetraparma</taxon>
    </lineage>
</organism>
<dbReference type="PROSITE" id="PS50865">
    <property type="entry name" value="ZF_MYND_2"/>
    <property type="match status" value="1"/>
</dbReference>
<evidence type="ECO:0000313" key="8">
    <source>
        <dbReference type="Proteomes" id="UP001165060"/>
    </source>
</evidence>
<dbReference type="Proteomes" id="UP001165060">
    <property type="component" value="Unassembled WGS sequence"/>
</dbReference>
<evidence type="ECO:0008006" key="9">
    <source>
        <dbReference type="Google" id="ProtNLM"/>
    </source>
</evidence>
<sequence>MPTGPAPIDPDDFRSQQGGMMGYDLSRFSPFVGFETRVSPEGYRSAHATKDYEIGELICTEVSWCGVVTEQYGKDYCAYCYRAFEDPLSHIQLKGKKCTGGCATTYYCSRECQKEDRAFHKYTCKTYEELVKFGAEEYAKTGMDQEFPLEDFLLLRYAFAKCCKLGGVPVTGTEAPPMPAELQTLYETDPVSPAHLEQQEGALAWIVMKSFPNLRPLSMHFFRSMIAKMRCNNYGFLSRIQTVFAHGLFPKTSMFNHSCCGQVVVVYNGGVQELRIVKPVKAGDELMHAYVDVTATTEERKKKLKELYDFECRCPRCMGTLPYDEGGIPDSELEEQYDFSDVEQDLMTEFQMISQEFAETSRELYDVTRRSLVVLRKRCGPYNRRLYMTESAACRNSMRLGLMERAVEHCEKMIQFLRAVTHENHPLLVLQEMTMEDIRETWEFDDKAERERIYESISKRAGHIWGANHIFSQLYAMRLHKLRNPGYVPGESSGRGGGGGGK</sequence>
<evidence type="ECO:0000256" key="2">
    <source>
        <dbReference type="ARBA" id="ARBA00022771"/>
    </source>
</evidence>
<feature type="domain" description="SET" evidence="5">
    <location>
        <begin position="32"/>
        <end position="291"/>
    </location>
</feature>
<evidence type="ECO:0000256" key="3">
    <source>
        <dbReference type="ARBA" id="ARBA00022833"/>
    </source>
</evidence>
<evidence type="ECO:0000313" key="7">
    <source>
        <dbReference type="EMBL" id="GMI29969.1"/>
    </source>
</evidence>
<feature type="domain" description="MYND-type" evidence="6">
    <location>
        <begin position="77"/>
        <end position="124"/>
    </location>
</feature>
<dbReference type="Gene3D" id="6.10.140.2220">
    <property type="match status" value="1"/>
</dbReference>
<dbReference type="InterPro" id="IPR001214">
    <property type="entry name" value="SET_dom"/>
</dbReference>
<evidence type="ECO:0000259" key="5">
    <source>
        <dbReference type="PROSITE" id="PS50280"/>
    </source>
</evidence>
<dbReference type="InterPro" id="IPR011990">
    <property type="entry name" value="TPR-like_helical_dom_sf"/>
</dbReference>
<gene>
    <name evidence="7" type="ORF">TeGR_g2650</name>
</gene>
<evidence type="ECO:0000259" key="6">
    <source>
        <dbReference type="PROSITE" id="PS50865"/>
    </source>
</evidence>
<evidence type="ECO:0000256" key="4">
    <source>
        <dbReference type="PROSITE-ProRule" id="PRU00134"/>
    </source>
</evidence>
<dbReference type="SUPFAM" id="SSF82199">
    <property type="entry name" value="SET domain"/>
    <property type="match status" value="1"/>
</dbReference>
<dbReference type="Gene3D" id="1.25.40.10">
    <property type="entry name" value="Tetratricopeptide repeat domain"/>
    <property type="match status" value="1"/>
</dbReference>
<keyword evidence="2 4" id="KW-0863">Zinc-finger</keyword>
<name>A0ABQ6MNT4_9STRA</name>
<evidence type="ECO:0000256" key="1">
    <source>
        <dbReference type="ARBA" id="ARBA00022723"/>
    </source>
</evidence>
<proteinExistence type="predicted"/>
<protein>
    <recommendedName>
        <fullName evidence="9">SET domain-containing protein</fullName>
    </recommendedName>
</protein>